<reference evidence="2" key="2">
    <citation type="journal article" date="2021" name="Sci. Data">
        <title>Chromosome-scale genome sequencing, assembly and annotation of six genomes from subfamily Leishmaniinae.</title>
        <authorList>
            <person name="Almutairi H."/>
            <person name="Urbaniak M.D."/>
            <person name="Bates M.D."/>
            <person name="Jariyapan N."/>
            <person name="Kwakye-Nuako G."/>
            <person name="Thomaz Soccol V."/>
            <person name="Al-Salem W.S."/>
            <person name="Dillon R.J."/>
            <person name="Bates P.A."/>
            <person name="Gatherer D."/>
        </authorList>
    </citation>
    <scope>NUCLEOTIDE SEQUENCE [LARGE SCALE GENOMIC DNA]</scope>
</reference>
<dbReference type="KEGG" id="lmat:92513460"/>
<accession>A0A836H552</accession>
<dbReference type="AlphaFoldDB" id="A0A836H552"/>
<reference evidence="2" key="1">
    <citation type="journal article" date="2021" name="Microbiol. Resour. Announc.">
        <title>LGAAP: Leishmaniinae Genome Assembly and Annotation Pipeline.</title>
        <authorList>
            <person name="Almutairi H."/>
            <person name="Urbaniak M.D."/>
            <person name="Bates M.D."/>
            <person name="Jariyapan N."/>
            <person name="Kwakye-Nuako G."/>
            <person name="Thomaz-Soccol V."/>
            <person name="Al-Salem W.S."/>
            <person name="Dillon R.J."/>
            <person name="Bates P.A."/>
            <person name="Gatherer D."/>
        </authorList>
    </citation>
    <scope>NUCLEOTIDE SEQUENCE [LARGE SCALE GENOMIC DNA]</scope>
</reference>
<dbReference type="SMR" id="A0A836H552"/>
<proteinExistence type="predicted"/>
<dbReference type="RefSeq" id="XP_067177558.1">
    <property type="nucleotide sequence ID" value="XM_067320948.1"/>
</dbReference>
<sequence length="317" mass="34884">MSGVSSPYSAMETANGTSVAHAALEHERVRRDNARERYVQALEAYEAGCIARRRRRLVIESHKHTLRLLQRVVESVKSVEEATLKESLPVREATITAAELLLASSCYTRAEQGLLTLLVREKRQNEFLQAGVSAVPSPAPEAPPIAPAVSAQSQVEGPLESSPGQLMMLPILFLAAMRLDYGTLLRQQRLPLFSEVARAERVIYASRRGAREGRAPVAAPATTLQQYRTHVAEARALSASVWATQQSLQGRLYHLHQVLSRRTPVHADRGVYVDAGVAEEILTQLRRELSVGCVTLLRILCQNGGGAFDERGRLIVL</sequence>
<dbReference type="Proteomes" id="UP000673552">
    <property type="component" value="Unassembled WGS sequence"/>
</dbReference>
<organism evidence="1 2">
    <name type="scientific">Leishmania martiniquensis</name>
    <dbReference type="NCBI Taxonomy" id="1580590"/>
    <lineage>
        <taxon>Eukaryota</taxon>
        <taxon>Discoba</taxon>
        <taxon>Euglenozoa</taxon>
        <taxon>Kinetoplastea</taxon>
        <taxon>Metakinetoplastina</taxon>
        <taxon>Trypanosomatida</taxon>
        <taxon>Trypanosomatidae</taxon>
        <taxon>Leishmaniinae</taxon>
        <taxon>Leishmania</taxon>
    </lineage>
</organism>
<keyword evidence="2" id="KW-1185">Reference proteome</keyword>
<name>A0A836H552_9TRYP</name>
<evidence type="ECO:0000313" key="1">
    <source>
        <dbReference type="EMBL" id="KAG5475293.1"/>
    </source>
</evidence>
<comment type="caution">
    <text evidence="1">The sequence shown here is derived from an EMBL/GenBank/DDBJ whole genome shotgun (WGS) entry which is preliminary data.</text>
</comment>
<protein>
    <submittedName>
        <fullName evidence="1">Uncharacterized protein</fullName>
    </submittedName>
</protein>
<dbReference type="OrthoDB" id="264734at2759"/>
<gene>
    <name evidence="1" type="ORF">LSCM1_03406</name>
</gene>
<dbReference type="GeneID" id="92513460"/>
<evidence type="ECO:0000313" key="2">
    <source>
        <dbReference type="Proteomes" id="UP000673552"/>
    </source>
</evidence>
<dbReference type="EMBL" id="JAFEUZ010000027">
    <property type="protein sequence ID" value="KAG5475293.1"/>
    <property type="molecule type" value="Genomic_DNA"/>
</dbReference>